<sequence length="382" mass="43649">MSGWNKQVDNLGVHVYLRACAFVIIVIGFVTGHTLLFLLGSMYFLYFLVSYFYLNRVGEKLQFTIVEEKMKLFPGDAGVLKIKIKQPSRLPIYIGRVYFVVDNNIHFVNGDERTRISQINIPFSLLGRSEVVIEVPFIAKARGVARLHQVELQITHFLDGGKLYLHKSDVTKFEALIYSEQKHVHGLTRIFPRKQGAFPTRASIYEDNTNIVGTRDYVNGDSFNKIHWKATARMNSLQTKQHEKTLQFSWLIVLDVRSGNLEDRIKGISFLLHYAMKHQIPFSLLINIKKKGAPSYLELPFGSGKRHLQTALTILARIQGNSITVGMKSLERIVYQHAVNSPYVIICADSDRLNGWKLPTHTSVYILDGYNQLIHWKEVANG</sequence>
<reference evidence="2 3" key="1">
    <citation type="submission" date="2021-10" db="EMBL/GenBank/DDBJ databases">
        <authorList>
            <person name="Criscuolo A."/>
        </authorList>
    </citation>
    <scope>NUCLEOTIDE SEQUENCE [LARGE SCALE GENOMIC DNA]</scope>
    <source>
        <strain evidence="3">CIP 111883</strain>
    </source>
</reference>
<evidence type="ECO:0000259" key="1">
    <source>
        <dbReference type="Pfam" id="PF01882"/>
    </source>
</evidence>
<evidence type="ECO:0000313" key="3">
    <source>
        <dbReference type="Proteomes" id="UP000789833"/>
    </source>
</evidence>
<dbReference type="Pfam" id="PF01882">
    <property type="entry name" value="DUF58"/>
    <property type="match status" value="1"/>
</dbReference>
<feature type="domain" description="DUF58" evidence="1">
    <location>
        <begin position="214"/>
        <end position="331"/>
    </location>
</feature>
<organism evidence="2 3">
    <name type="scientific">Sutcliffiella rhizosphaerae</name>
    <dbReference type="NCBI Taxonomy" id="2880967"/>
    <lineage>
        <taxon>Bacteria</taxon>
        <taxon>Bacillati</taxon>
        <taxon>Bacillota</taxon>
        <taxon>Bacilli</taxon>
        <taxon>Bacillales</taxon>
        <taxon>Bacillaceae</taxon>
        <taxon>Sutcliffiella</taxon>
    </lineage>
</organism>
<dbReference type="Proteomes" id="UP000789833">
    <property type="component" value="Unassembled WGS sequence"/>
</dbReference>
<accession>A0ABN8A9P4</accession>
<dbReference type="PANTHER" id="PTHR34351:SF2">
    <property type="entry name" value="DUF58 DOMAIN-CONTAINING PROTEIN"/>
    <property type="match status" value="1"/>
</dbReference>
<dbReference type="RefSeq" id="WP_230501818.1">
    <property type="nucleotide sequence ID" value="NZ_CAKJTJ010000014.1"/>
</dbReference>
<evidence type="ECO:0000313" key="2">
    <source>
        <dbReference type="EMBL" id="CAG9621860.1"/>
    </source>
</evidence>
<name>A0ABN8A9P4_9BACI</name>
<protein>
    <recommendedName>
        <fullName evidence="1">DUF58 domain-containing protein</fullName>
    </recommendedName>
</protein>
<keyword evidence="3" id="KW-1185">Reference proteome</keyword>
<gene>
    <name evidence="2" type="ORF">BACCIP111883_02651</name>
</gene>
<dbReference type="InterPro" id="IPR002881">
    <property type="entry name" value="DUF58"/>
</dbReference>
<proteinExistence type="predicted"/>
<dbReference type="PANTHER" id="PTHR34351">
    <property type="entry name" value="SLR1927 PROTEIN-RELATED"/>
    <property type="match status" value="1"/>
</dbReference>
<dbReference type="EMBL" id="CAKJTJ010000014">
    <property type="protein sequence ID" value="CAG9621860.1"/>
    <property type="molecule type" value="Genomic_DNA"/>
</dbReference>
<comment type="caution">
    <text evidence="2">The sequence shown here is derived from an EMBL/GenBank/DDBJ whole genome shotgun (WGS) entry which is preliminary data.</text>
</comment>